<accession>A0A2M8LFA2</accession>
<dbReference type="UniPathway" id="UPA00053">
    <property type="reaction ID" value="UER00084"/>
</dbReference>
<comment type="caution">
    <text evidence="10">The sequence shown here is derived from an EMBL/GenBank/DDBJ whole genome shotgun (WGS) entry which is preliminary data.</text>
</comment>
<reference evidence="10 11" key="1">
    <citation type="submission" date="2017-09" db="EMBL/GenBank/DDBJ databases">
        <title>Depth-based differentiation of microbial function through sediment-hosted aquifers and enrichment of novel symbionts in the deep terrestrial subsurface.</title>
        <authorList>
            <person name="Probst A.J."/>
            <person name="Ladd B."/>
            <person name="Jarett J.K."/>
            <person name="Geller-Mcgrath D.E."/>
            <person name="Sieber C.M."/>
            <person name="Emerson J.B."/>
            <person name="Anantharaman K."/>
            <person name="Thomas B.C."/>
            <person name="Malmstrom R."/>
            <person name="Stieglmeier M."/>
            <person name="Klingl A."/>
            <person name="Woyke T."/>
            <person name="Ryan C.M."/>
            <person name="Banfield J.F."/>
        </authorList>
    </citation>
    <scope>NUCLEOTIDE SEQUENCE [LARGE SCALE GENOMIC DNA]</scope>
    <source>
        <strain evidence="10">CG10_big_fil_rev_8_21_14_0_10_48_11</strain>
    </source>
</reference>
<dbReference type="Pfam" id="PF00793">
    <property type="entry name" value="DAHP_synth_1"/>
    <property type="match status" value="1"/>
</dbReference>
<dbReference type="NCBIfam" id="NF009395">
    <property type="entry name" value="PRK12755.1"/>
    <property type="match status" value="1"/>
</dbReference>
<protein>
    <recommendedName>
        <fullName evidence="8">Phospho-2-dehydro-3-deoxyheptonate aldolase</fullName>
        <ecNumber evidence="8">2.5.1.54</ecNumber>
    </recommendedName>
</protein>
<keyword evidence="5 8" id="KW-0808">Transferase</keyword>
<evidence type="ECO:0000256" key="3">
    <source>
        <dbReference type="ARBA" id="ARBA00007985"/>
    </source>
</evidence>
<evidence type="ECO:0000313" key="10">
    <source>
        <dbReference type="EMBL" id="PJE76066.1"/>
    </source>
</evidence>
<dbReference type="GO" id="GO:0009423">
    <property type="term" value="P:chorismate biosynthetic process"/>
    <property type="evidence" value="ECO:0007669"/>
    <property type="project" value="UniProtKB-UniPathway"/>
</dbReference>
<dbReference type="SUPFAM" id="SSF51569">
    <property type="entry name" value="Aldolase"/>
    <property type="match status" value="1"/>
</dbReference>
<dbReference type="EMBL" id="PFET01000006">
    <property type="protein sequence ID" value="PJE76066.1"/>
    <property type="molecule type" value="Genomic_DNA"/>
</dbReference>
<keyword evidence="6 8" id="KW-0057">Aromatic amino acid biosynthesis</keyword>
<evidence type="ECO:0000256" key="1">
    <source>
        <dbReference type="ARBA" id="ARBA00003726"/>
    </source>
</evidence>
<evidence type="ECO:0000256" key="6">
    <source>
        <dbReference type="ARBA" id="ARBA00023141"/>
    </source>
</evidence>
<dbReference type="EC" id="2.5.1.54" evidence="8"/>
<gene>
    <name evidence="10" type="ORF">COV04_01770</name>
</gene>
<dbReference type="InterPro" id="IPR013785">
    <property type="entry name" value="Aldolase_TIM"/>
</dbReference>
<dbReference type="Proteomes" id="UP000231152">
    <property type="component" value="Unassembled WGS sequence"/>
</dbReference>
<evidence type="ECO:0000313" key="11">
    <source>
        <dbReference type="Proteomes" id="UP000231152"/>
    </source>
</evidence>
<comment type="function">
    <text evidence="1 8">Stereospecific condensation of phosphoenolpyruvate (PEP) and D-erythrose-4-phosphate (E4P) giving rise to 3-deoxy-D-arabino-heptulosonate-7-phosphate (DAHP).</text>
</comment>
<dbReference type="GO" id="GO:0005737">
    <property type="term" value="C:cytoplasm"/>
    <property type="evidence" value="ECO:0007669"/>
    <property type="project" value="TreeGrafter"/>
</dbReference>
<dbReference type="GO" id="GO:0003849">
    <property type="term" value="F:3-deoxy-7-phosphoheptulonate synthase activity"/>
    <property type="evidence" value="ECO:0007669"/>
    <property type="project" value="UniProtKB-EC"/>
</dbReference>
<comment type="pathway">
    <text evidence="2 8">Metabolic intermediate biosynthesis; chorismate biosynthesis; chorismate from D-erythrose 4-phosphate and phosphoenolpyruvate: step 1/7.</text>
</comment>
<dbReference type="Gene3D" id="3.20.20.70">
    <property type="entry name" value="Aldolase class I"/>
    <property type="match status" value="1"/>
</dbReference>
<organism evidence="10 11">
    <name type="scientific">Candidatus Uhrbacteria bacterium CG10_big_fil_rev_8_21_14_0_10_48_11</name>
    <dbReference type="NCBI Taxonomy" id="1975037"/>
    <lineage>
        <taxon>Bacteria</taxon>
        <taxon>Candidatus Uhriibacteriota</taxon>
    </lineage>
</organism>
<dbReference type="PIRSF" id="PIRSF001361">
    <property type="entry name" value="DAHP_synthase"/>
    <property type="match status" value="1"/>
</dbReference>
<evidence type="ECO:0000259" key="9">
    <source>
        <dbReference type="Pfam" id="PF00793"/>
    </source>
</evidence>
<evidence type="ECO:0000256" key="5">
    <source>
        <dbReference type="ARBA" id="ARBA00022679"/>
    </source>
</evidence>
<dbReference type="GO" id="GO:0008652">
    <property type="term" value="P:amino acid biosynthetic process"/>
    <property type="evidence" value="ECO:0007669"/>
    <property type="project" value="UniProtKB-KW"/>
</dbReference>
<proteinExistence type="inferred from homology"/>
<sequence length="367" mass="40073">MALVDDLRAQVRPISTPHQILETFPLSERGAHMVADWRQTFVDILCGKDELNRLIVVAGPCSIHDVDAAMEYYAWLAKQAQDVEEDVFVVARAYFEKPRTSVGWKGLINDPHLDDTCDIETGFREARKLLRFLVEELSLPAGTELLDPLTPQYIADLLTMAAIGARTAEAQLYRCLAAALSMAVGFKNIRHGIPRSATQVAVDAILAAREEHTFLSVTKHGQSAIVRAAGNPNGFCILRGVDGEASYSQNHVRTAAEMLPTNRQTPAPIGVLVDCSHGNSSKNYRKQPQVAKELLRQVAGGSRAVRGLMLESFLNEGKQSFTPGVDDPSKLAYGVSITDGCISRGTTKRLVRKAAAASSARKKLRSH</sequence>
<evidence type="ECO:0000256" key="7">
    <source>
        <dbReference type="ARBA" id="ARBA00047508"/>
    </source>
</evidence>
<dbReference type="InterPro" id="IPR006218">
    <property type="entry name" value="DAHP1/KDSA"/>
</dbReference>
<dbReference type="AlphaFoldDB" id="A0A2M8LFA2"/>
<evidence type="ECO:0000256" key="4">
    <source>
        <dbReference type="ARBA" id="ARBA00022605"/>
    </source>
</evidence>
<comment type="catalytic activity">
    <reaction evidence="7 8">
        <text>D-erythrose 4-phosphate + phosphoenolpyruvate + H2O = 7-phospho-2-dehydro-3-deoxy-D-arabino-heptonate + phosphate</text>
        <dbReference type="Rhea" id="RHEA:14717"/>
        <dbReference type="ChEBI" id="CHEBI:15377"/>
        <dbReference type="ChEBI" id="CHEBI:16897"/>
        <dbReference type="ChEBI" id="CHEBI:43474"/>
        <dbReference type="ChEBI" id="CHEBI:58394"/>
        <dbReference type="ChEBI" id="CHEBI:58702"/>
        <dbReference type="EC" id="2.5.1.54"/>
    </reaction>
</comment>
<dbReference type="NCBIfam" id="TIGR00034">
    <property type="entry name" value="aroFGH"/>
    <property type="match status" value="1"/>
</dbReference>
<dbReference type="InterPro" id="IPR006219">
    <property type="entry name" value="DAHP_synth_1"/>
</dbReference>
<keyword evidence="4 8" id="KW-0028">Amino-acid biosynthesis</keyword>
<comment type="similarity">
    <text evidence="3 8">Belongs to the class-I DAHP synthase family.</text>
</comment>
<feature type="domain" description="DAHP synthetase I/KDSA" evidence="9">
    <location>
        <begin position="43"/>
        <end position="350"/>
    </location>
</feature>
<dbReference type="PANTHER" id="PTHR21225">
    <property type="entry name" value="PHOSPHO-2-DEHYDRO-3-DEOXYHEPTONATE ALDOLASE DAHP SYNTHETASE"/>
    <property type="match status" value="1"/>
</dbReference>
<dbReference type="GO" id="GO:0009073">
    <property type="term" value="P:aromatic amino acid family biosynthetic process"/>
    <property type="evidence" value="ECO:0007669"/>
    <property type="project" value="UniProtKB-KW"/>
</dbReference>
<evidence type="ECO:0000256" key="8">
    <source>
        <dbReference type="PIRNR" id="PIRNR001361"/>
    </source>
</evidence>
<dbReference type="PANTHER" id="PTHR21225:SF12">
    <property type="entry name" value="PHOSPHO-2-DEHYDRO-3-DEOXYHEPTONATE ALDOLASE, TYROSINE-INHIBITED"/>
    <property type="match status" value="1"/>
</dbReference>
<evidence type="ECO:0000256" key="2">
    <source>
        <dbReference type="ARBA" id="ARBA00004688"/>
    </source>
</evidence>
<name>A0A2M8LFA2_9BACT</name>